<protein>
    <submittedName>
        <fullName evidence="2">Uncharacterized protein</fullName>
    </submittedName>
</protein>
<dbReference type="RefSeq" id="WP_077932164.1">
    <property type="nucleotide sequence ID" value="NZ_CP014688.1"/>
</dbReference>
<accession>A0A1U9LJF7</accession>
<dbReference type="AlphaFoldDB" id="A0A1U9LJF7"/>
<dbReference type="Proteomes" id="UP000189055">
    <property type="component" value="Plasmid pAC1084_1"/>
</dbReference>
<gene>
    <name evidence="2" type="ORF">A0U91_16145</name>
</gene>
<sequence length="198" mass="22498">MTEEHFLQEKGPDKELVLLSDAPADNSAERASGIRDHLVLIQSQQEDFPVAARALAKADIKVSIIFVGRTPAEDLIYIDILARPPSSHQGVLYGDLPDDAPLKRKLQRSDLERYRQQRSAIDQFEQASAEMPLLRQRALDEFKRRGRVVAFDEEALSGRIPPYAPLIASPELRSQRNYSLPWEKKSGGNRARKRKRRS</sequence>
<feature type="region of interest" description="Disordered" evidence="1">
    <location>
        <begin position="177"/>
        <end position="198"/>
    </location>
</feature>
<dbReference type="KEGG" id="aper:A0U91_16145"/>
<organism evidence="2 3">
    <name type="scientific">Acetobacter persici</name>
    <dbReference type="NCBI Taxonomy" id="1076596"/>
    <lineage>
        <taxon>Bacteria</taxon>
        <taxon>Pseudomonadati</taxon>
        <taxon>Pseudomonadota</taxon>
        <taxon>Alphaproteobacteria</taxon>
        <taxon>Acetobacterales</taxon>
        <taxon>Acetobacteraceae</taxon>
        <taxon>Acetobacter</taxon>
    </lineage>
</organism>
<evidence type="ECO:0000313" key="3">
    <source>
        <dbReference type="Proteomes" id="UP000189055"/>
    </source>
</evidence>
<keyword evidence="2" id="KW-0614">Plasmid</keyword>
<name>A0A1U9LJF7_9PROT</name>
<geneLocation type="plasmid" evidence="3">
    <name>pac1084_1</name>
</geneLocation>
<evidence type="ECO:0000313" key="2">
    <source>
        <dbReference type="EMBL" id="AQT06537.1"/>
    </source>
</evidence>
<dbReference type="EMBL" id="CP014688">
    <property type="protein sequence ID" value="AQT06537.1"/>
    <property type="molecule type" value="Genomic_DNA"/>
</dbReference>
<evidence type="ECO:0000256" key="1">
    <source>
        <dbReference type="SAM" id="MobiDB-lite"/>
    </source>
</evidence>
<reference evidence="2 3" key="1">
    <citation type="submission" date="2016-03" db="EMBL/GenBank/DDBJ databases">
        <title>Acetic acid bacteria sequencing.</title>
        <authorList>
            <person name="Brandt J."/>
            <person name="Jakob F."/>
            <person name="Vogel R.F."/>
        </authorList>
    </citation>
    <scope>NUCLEOTIDE SEQUENCE [LARGE SCALE GENOMIC DNA]</scope>
    <source>
        <strain evidence="2 3">TMW2.1084</strain>
        <plasmid evidence="3">pac1084_1</plasmid>
    </source>
</reference>
<proteinExistence type="predicted"/>